<dbReference type="Gene3D" id="1.10.510.10">
    <property type="entry name" value="Transferase(Phosphotransferase) domain 1"/>
    <property type="match status" value="1"/>
</dbReference>
<sequence>MELRYITPPEIVFKEKLAMSKFSAIFLVIVQTQLCVMKVHHGRGPREDYEPVDRELDIHVREYTAYCRLKSKGLCGRVVPNLLGRLRKFDPELYRPHLDNFINDKYLPTALFLQYIPQIEMIHLHYFSEERMDNLIMGIQAIHQALVEHGDPKPRNMTVIKDDPSKVKWIDFDRAEAYTEDTIADRQQGLLAEEEEITRELKESLQAGHHTRELKESYIFYC</sequence>
<reference evidence="2 3" key="1">
    <citation type="submission" date="2019-04" db="EMBL/GenBank/DDBJ databases">
        <title>Fungal friends and foes A comparative genomics study of 23 Aspergillus species from section Flavi.</title>
        <authorList>
            <consortium name="DOE Joint Genome Institute"/>
            <person name="Kjaerbolling I."/>
            <person name="Vesth T.C."/>
            <person name="Frisvad J.C."/>
            <person name="Nybo J.L."/>
            <person name="Theobald S."/>
            <person name="Kildgaard S."/>
            <person name="Petersen T.I."/>
            <person name="Kuo A."/>
            <person name="Sato A."/>
            <person name="Lyhne E.K."/>
            <person name="Kogle M.E."/>
            <person name="Wiebenga A."/>
            <person name="Kun R.S."/>
            <person name="Lubbers R.J."/>
            <person name="Makela M.R."/>
            <person name="Barry K."/>
            <person name="Chovatia M."/>
            <person name="Clum A."/>
            <person name="Daum C."/>
            <person name="Haridas S."/>
            <person name="He G."/>
            <person name="LaButti K."/>
            <person name="Lipzen A."/>
            <person name="Mondo S."/>
            <person name="Pangilinan J."/>
            <person name="Riley R."/>
            <person name="Salamov A."/>
            <person name="Simmons B.A."/>
            <person name="Magnuson J.K."/>
            <person name="Henrissat B."/>
            <person name="Mortensen U.H."/>
            <person name="Larsen T.O."/>
            <person name="De vries R.P."/>
            <person name="Grigoriev I.V."/>
            <person name="Machida M."/>
            <person name="Baker S.E."/>
            <person name="Andersen M.R."/>
        </authorList>
    </citation>
    <scope>NUCLEOTIDE SEQUENCE [LARGE SCALE GENOMIC DNA]</scope>
    <source>
        <strain evidence="2 3">CBS 117635</strain>
    </source>
</reference>
<dbReference type="EMBL" id="ML732918">
    <property type="protein sequence ID" value="KAB8267073.1"/>
    <property type="molecule type" value="Genomic_DNA"/>
</dbReference>
<dbReference type="PROSITE" id="PS50011">
    <property type="entry name" value="PROTEIN_KINASE_DOM"/>
    <property type="match status" value="1"/>
</dbReference>
<dbReference type="Proteomes" id="UP000326289">
    <property type="component" value="Unassembled WGS sequence"/>
</dbReference>
<evidence type="ECO:0000259" key="1">
    <source>
        <dbReference type="PROSITE" id="PS50011"/>
    </source>
</evidence>
<accession>A0A5N6IPJ1</accession>
<organism evidence="2 3">
    <name type="scientific">Aspergillus minisclerotigenes</name>
    <dbReference type="NCBI Taxonomy" id="656917"/>
    <lineage>
        <taxon>Eukaryota</taxon>
        <taxon>Fungi</taxon>
        <taxon>Dikarya</taxon>
        <taxon>Ascomycota</taxon>
        <taxon>Pezizomycotina</taxon>
        <taxon>Eurotiomycetes</taxon>
        <taxon>Eurotiomycetidae</taxon>
        <taxon>Eurotiales</taxon>
        <taxon>Aspergillaceae</taxon>
        <taxon>Aspergillus</taxon>
        <taxon>Aspergillus subgen. Circumdati</taxon>
    </lineage>
</organism>
<dbReference type="AlphaFoldDB" id="A0A5N6IPJ1"/>
<name>A0A5N6IPJ1_9EURO</name>
<feature type="domain" description="Protein kinase" evidence="1">
    <location>
        <begin position="11"/>
        <end position="222"/>
    </location>
</feature>
<dbReference type="GO" id="GO:0005524">
    <property type="term" value="F:ATP binding"/>
    <property type="evidence" value="ECO:0007669"/>
    <property type="project" value="InterPro"/>
</dbReference>
<dbReference type="InterPro" id="IPR011009">
    <property type="entry name" value="Kinase-like_dom_sf"/>
</dbReference>
<dbReference type="InterPro" id="IPR000719">
    <property type="entry name" value="Prot_kinase_dom"/>
</dbReference>
<evidence type="ECO:0000313" key="3">
    <source>
        <dbReference type="Proteomes" id="UP000326289"/>
    </source>
</evidence>
<dbReference type="GO" id="GO:0004672">
    <property type="term" value="F:protein kinase activity"/>
    <property type="evidence" value="ECO:0007669"/>
    <property type="project" value="InterPro"/>
</dbReference>
<evidence type="ECO:0000313" key="2">
    <source>
        <dbReference type="EMBL" id="KAB8267073.1"/>
    </source>
</evidence>
<keyword evidence="3" id="KW-1185">Reference proteome</keyword>
<protein>
    <recommendedName>
        <fullName evidence="1">Protein kinase domain-containing protein</fullName>
    </recommendedName>
</protein>
<dbReference type="SUPFAM" id="SSF56112">
    <property type="entry name" value="Protein kinase-like (PK-like)"/>
    <property type="match status" value="1"/>
</dbReference>
<gene>
    <name evidence="2" type="ORF">BDV30DRAFT_244642</name>
</gene>
<proteinExistence type="predicted"/>